<evidence type="ECO:0000256" key="1">
    <source>
        <dbReference type="SAM" id="Phobius"/>
    </source>
</evidence>
<reference evidence="2" key="1">
    <citation type="journal article" date="2020" name="Nature">
        <title>Giant virus diversity and host interactions through global metagenomics.</title>
        <authorList>
            <person name="Schulz F."/>
            <person name="Roux S."/>
            <person name="Paez-Espino D."/>
            <person name="Jungbluth S."/>
            <person name="Walsh D.A."/>
            <person name="Denef V.J."/>
            <person name="McMahon K.D."/>
            <person name="Konstantinidis K.T."/>
            <person name="Eloe-Fadrosh E.A."/>
            <person name="Kyrpides N.C."/>
            <person name="Woyke T."/>
        </authorList>
    </citation>
    <scope>NUCLEOTIDE SEQUENCE</scope>
    <source>
        <strain evidence="2">GVMAG-M-3300023184-178</strain>
    </source>
</reference>
<evidence type="ECO:0000313" key="2">
    <source>
        <dbReference type="EMBL" id="QHT84862.1"/>
    </source>
</evidence>
<dbReference type="AlphaFoldDB" id="A0A6C0HWJ4"/>
<feature type="transmembrane region" description="Helical" evidence="1">
    <location>
        <begin position="114"/>
        <end position="137"/>
    </location>
</feature>
<feature type="transmembrane region" description="Helical" evidence="1">
    <location>
        <begin position="86"/>
        <end position="107"/>
    </location>
</feature>
<organism evidence="2">
    <name type="scientific">viral metagenome</name>
    <dbReference type="NCBI Taxonomy" id="1070528"/>
    <lineage>
        <taxon>unclassified sequences</taxon>
        <taxon>metagenomes</taxon>
        <taxon>organismal metagenomes</taxon>
    </lineage>
</organism>
<dbReference type="EMBL" id="MN740028">
    <property type="protein sequence ID" value="QHT84862.1"/>
    <property type="molecule type" value="Genomic_DNA"/>
</dbReference>
<keyword evidence="1" id="KW-1133">Transmembrane helix</keyword>
<keyword evidence="1" id="KW-0472">Membrane</keyword>
<sequence length="152" mass="17831">MYYIFEAIFVGIYSCLVALILSYLFVRKFLYLLFWTGIMKHFLGYVLGIQSYYCNYGYACNAVKEREEEIDSKQTAKNKVAYTTSYHLIIECIIEGIAYIVIGTIINTLITHKILVVFFTGFILHILSEILGIHTYFCENRCYTNKHKYNYV</sequence>
<name>A0A6C0HWJ4_9ZZZZ</name>
<proteinExistence type="predicted"/>
<protein>
    <submittedName>
        <fullName evidence="2">Uncharacterized protein</fullName>
    </submittedName>
</protein>
<feature type="transmembrane region" description="Helical" evidence="1">
    <location>
        <begin position="7"/>
        <end position="26"/>
    </location>
</feature>
<accession>A0A6C0HWJ4</accession>
<keyword evidence="1" id="KW-0812">Transmembrane</keyword>